<proteinExistence type="predicted"/>
<protein>
    <submittedName>
        <fullName evidence="2">Uncharacterized protein</fullName>
    </submittedName>
</protein>
<organism evidence="2">
    <name type="scientific">viral metagenome</name>
    <dbReference type="NCBI Taxonomy" id="1070528"/>
    <lineage>
        <taxon>unclassified sequences</taxon>
        <taxon>metagenomes</taxon>
        <taxon>organismal metagenomes</taxon>
    </lineage>
</organism>
<reference evidence="2" key="1">
    <citation type="submission" date="2020-03" db="EMBL/GenBank/DDBJ databases">
        <title>The deep terrestrial virosphere.</title>
        <authorList>
            <person name="Holmfeldt K."/>
            <person name="Nilsson E."/>
            <person name="Simone D."/>
            <person name="Lopez-Fernandez M."/>
            <person name="Wu X."/>
            <person name="de Brujin I."/>
            <person name="Lundin D."/>
            <person name="Andersson A."/>
            <person name="Bertilsson S."/>
            <person name="Dopson M."/>
        </authorList>
    </citation>
    <scope>NUCLEOTIDE SEQUENCE</scope>
    <source>
        <strain evidence="2">MM171A00157</strain>
        <strain evidence="3">MM171B00143</strain>
    </source>
</reference>
<accession>A0A6M3M7E0</accession>
<sequence length="75" mass="8490">MTTLTNVSKQLVAVTDAGVMKDIRPGETVNVDGRQNWEDDLFVKAGWLKLSEPEPVKAEPEQVEPQETKPTRRKR</sequence>
<evidence type="ECO:0000256" key="1">
    <source>
        <dbReference type="SAM" id="MobiDB-lite"/>
    </source>
</evidence>
<dbReference type="EMBL" id="MT143894">
    <property type="protein sequence ID" value="QJB05085.1"/>
    <property type="molecule type" value="Genomic_DNA"/>
</dbReference>
<evidence type="ECO:0000313" key="3">
    <source>
        <dbReference type="EMBL" id="QJB05085.1"/>
    </source>
</evidence>
<feature type="region of interest" description="Disordered" evidence="1">
    <location>
        <begin position="52"/>
        <end position="75"/>
    </location>
</feature>
<dbReference type="EMBL" id="MT143702">
    <property type="protein sequence ID" value="QJB00852.1"/>
    <property type="molecule type" value="Genomic_DNA"/>
</dbReference>
<gene>
    <name evidence="2" type="ORF">MM171A00157_0021</name>
    <name evidence="3" type="ORF">MM171B00143_0056</name>
</gene>
<dbReference type="AlphaFoldDB" id="A0A6M3M7E0"/>
<name>A0A6M3M7E0_9ZZZZ</name>
<evidence type="ECO:0000313" key="2">
    <source>
        <dbReference type="EMBL" id="QJB00852.1"/>
    </source>
</evidence>